<evidence type="ECO:0000313" key="2">
    <source>
        <dbReference type="EMBL" id="KAF2450679.1"/>
    </source>
</evidence>
<comment type="caution">
    <text evidence="2">The sequence shown here is derived from an EMBL/GenBank/DDBJ whole genome shotgun (WGS) entry which is preliminary data.</text>
</comment>
<evidence type="ECO:0000313" key="3">
    <source>
        <dbReference type="Proteomes" id="UP000799764"/>
    </source>
</evidence>
<protein>
    <submittedName>
        <fullName evidence="2">Uncharacterized protein</fullName>
    </submittedName>
</protein>
<proteinExistence type="predicted"/>
<dbReference type="EMBL" id="MU001493">
    <property type="protein sequence ID" value="KAF2450679.1"/>
    <property type="molecule type" value="Genomic_DNA"/>
</dbReference>
<sequence>MEDIFQQSHNIEDWTQLDEAESSMQLDISGHDPETFLQDLMQWESSMAPLQPHQPLVPSPTPSGAMFSASERPSQFEEDPAILGATLFDSRLFNIDGLDMPQLSAQGTRWFTIEKGQHHCPVCNATFQGGGSAVRLHINRIHIEKEQMDIKVLSSSAGRPKTKATFDHAERPRKKRKTMDLEMRTSLPNAYESSFNPDYISLVEFRILQNVTRQKEYRSDLIAIQRELDRLVVLAESLVLKMKSWRKKITILMANYPTKSIDGSTVVFEASYYIIAALAVILVDLVLDSGALITRP</sequence>
<organism evidence="2 3">
    <name type="scientific">Karstenula rhodostoma CBS 690.94</name>
    <dbReference type="NCBI Taxonomy" id="1392251"/>
    <lineage>
        <taxon>Eukaryota</taxon>
        <taxon>Fungi</taxon>
        <taxon>Dikarya</taxon>
        <taxon>Ascomycota</taxon>
        <taxon>Pezizomycotina</taxon>
        <taxon>Dothideomycetes</taxon>
        <taxon>Pleosporomycetidae</taxon>
        <taxon>Pleosporales</taxon>
        <taxon>Massarineae</taxon>
        <taxon>Didymosphaeriaceae</taxon>
        <taxon>Karstenula</taxon>
    </lineage>
</organism>
<dbReference type="OrthoDB" id="10645640at2759"/>
<dbReference type="AlphaFoldDB" id="A0A9P4UG35"/>
<feature type="region of interest" description="Disordered" evidence="1">
    <location>
        <begin position="49"/>
        <end position="75"/>
    </location>
</feature>
<feature type="region of interest" description="Disordered" evidence="1">
    <location>
        <begin position="161"/>
        <end position="180"/>
    </location>
</feature>
<gene>
    <name evidence="2" type="ORF">P171DRAFT_468928</name>
</gene>
<name>A0A9P4UG35_9PLEO</name>
<accession>A0A9P4UG35</accession>
<evidence type="ECO:0000256" key="1">
    <source>
        <dbReference type="SAM" id="MobiDB-lite"/>
    </source>
</evidence>
<keyword evidence="3" id="KW-1185">Reference proteome</keyword>
<dbReference type="Proteomes" id="UP000799764">
    <property type="component" value="Unassembled WGS sequence"/>
</dbReference>
<reference evidence="2" key="1">
    <citation type="journal article" date="2020" name="Stud. Mycol.">
        <title>101 Dothideomycetes genomes: a test case for predicting lifestyles and emergence of pathogens.</title>
        <authorList>
            <person name="Haridas S."/>
            <person name="Albert R."/>
            <person name="Binder M."/>
            <person name="Bloem J."/>
            <person name="Labutti K."/>
            <person name="Salamov A."/>
            <person name="Andreopoulos B."/>
            <person name="Baker S."/>
            <person name="Barry K."/>
            <person name="Bills G."/>
            <person name="Bluhm B."/>
            <person name="Cannon C."/>
            <person name="Castanera R."/>
            <person name="Culley D."/>
            <person name="Daum C."/>
            <person name="Ezra D."/>
            <person name="Gonzalez J."/>
            <person name="Henrissat B."/>
            <person name="Kuo A."/>
            <person name="Liang C."/>
            <person name="Lipzen A."/>
            <person name="Lutzoni F."/>
            <person name="Magnuson J."/>
            <person name="Mondo S."/>
            <person name="Nolan M."/>
            <person name="Ohm R."/>
            <person name="Pangilinan J."/>
            <person name="Park H.-J."/>
            <person name="Ramirez L."/>
            <person name="Alfaro M."/>
            <person name="Sun H."/>
            <person name="Tritt A."/>
            <person name="Yoshinaga Y."/>
            <person name="Zwiers L.-H."/>
            <person name="Turgeon B."/>
            <person name="Goodwin S."/>
            <person name="Spatafora J."/>
            <person name="Crous P."/>
            <person name="Grigoriev I."/>
        </authorList>
    </citation>
    <scope>NUCLEOTIDE SEQUENCE</scope>
    <source>
        <strain evidence="2">CBS 690.94</strain>
    </source>
</reference>